<sequence>MMLQTSTPRRLVRVSDFLLLDGAPLPMVDPMVLRATSYGHFTSMQVRDGQVDGLDLHFERLDRSTREVFGRPLPEDRVRADLRAALDHAGTGDLSIRVNVFADDELHLLTRVGPPVAPGTRPLRLLAYQHERAVPHLKHTGTFDLTYYAHAAEQAGYDDAVFHTAAGELSEASIWNLCFARGPHLVFPKAPSLPGIRQQVLQRGLDDYAITPVPLAGLKTYDAAYLTNSIDPALPVASITTKDGTTTYEPHPASAAVLAKAYAAVPAQPIRSAETTS</sequence>
<organism evidence="1 2">
    <name type="scientific">Kribbella speibonae</name>
    <dbReference type="NCBI Taxonomy" id="1572660"/>
    <lineage>
        <taxon>Bacteria</taxon>
        <taxon>Bacillati</taxon>
        <taxon>Actinomycetota</taxon>
        <taxon>Actinomycetes</taxon>
        <taxon>Propionibacteriales</taxon>
        <taxon>Kribbellaceae</taxon>
        <taxon>Kribbella</taxon>
    </lineage>
</organism>
<dbReference type="Gene3D" id="3.30.470.10">
    <property type="match status" value="1"/>
</dbReference>
<reference evidence="1 2" key="1">
    <citation type="submission" date="2019-02" db="EMBL/GenBank/DDBJ databases">
        <title>Kribbella capetownensis sp. nov. and Kribbella speibonae sp. nov., isolated from soil.</title>
        <authorList>
            <person name="Curtis S.M."/>
            <person name="Norton I."/>
            <person name="Everest G.J."/>
            <person name="Meyers P.R."/>
        </authorList>
    </citation>
    <scope>NUCLEOTIDE SEQUENCE [LARGE SCALE GENOMIC DNA]</scope>
    <source>
        <strain evidence="1 2">YM55</strain>
    </source>
</reference>
<keyword evidence="1" id="KW-0456">Lyase</keyword>
<dbReference type="InterPro" id="IPR001544">
    <property type="entry name" value="Aminotrans_IV"/>
</dbReference>
<dbReference type="InterPro" id="IPR043132">
    <property type="entry name" value="BCAT-like_C"/>
</dbReference>
<gene>
    <name evidence="1" type="ORF">E0H92_02110</name>
</gene>
<protein>
    <submittedName>
        <fullName evidence="1">Aminodeoxychorismate lyase</fullName>
    </submittedName>
</protein>
<dbReference type="Proteomes" id="UP000294225">
    <property type="component" value="Unassembled WGS sequence"/>
</dbReference>
<comment type="caution">
    <text evidence="1">The sequence shown here is derived from an EMBL/GenBank/DDBJ whole genome shotgun (WGS) entry which is preliminary data.</text>
</comment>
<dbReference type="NCBIfam" id="NF006734">
    <property type="entry name" value="PRK09266.1"/>
    <property type="match status" value="1"/>
</dbReference>
<evidence type="ECO:0000313" key="1">
    <source>
        <dbReference type="EMBL" id="TCC40517.1"/>
    </source>
</evidence>
<dbReference type="SUPFAM" id="SSF56752">
    <property type="entry name" value="D-aminoacid aminotransferase-like PLP-dependent enzymes"/>
    <property type="match status" value="1"/>
</dbReference>
<proteinExistence type="predicted"/>
<dbReference type="Gene3D" id="3.20.10.10">
    <property type="entry name" value="D-amino Acid Aminotransferase, subunit A, domain 2"/>
    <property type="match status" value="1"/>
</dbReference>
<evidence type="ECO:0000313" key="2">
    <source>
        <dbReference type="Proteomes" id="UP000294225"/>
    </source>
</evidence>
<accession>A0A4R0J467</accession>
<dbReference type="GO" id="GO:0016829">
    <property type="term" value="F:lyase activity"/>
    <property type="evidence" value="ECO:0007669"/>
    <property type="project" value="UniProtKB-KW"/>
</dbReference>
<name>A0A4R0J467_9ACTN</name>
<dbReference type="AlphaFoldDB" id="A0A4R0J467"/>
<dbReference type="EMBL" id="SJKC01000001">
    <property type="protein sequence ID" value="TCC40517.1"/>
    <property type="molecule type" value="Genomic_DNA"/>
</dbReference>
<dbReference type="InterPro" id="IPR043131">
    <property type="entry name" value="BCAT-like_N"/>
</dbReference>
<dbReference type="InterPro" id="IPR036038">
    <property type="entry name" value="Aminotransferase-like"/>
</dbReference>
<dbReference type="Pfam" id="PF01063">
    <property type="entry name" value="Aminotran_4"/>
    <property type="match status" value="1"/>
</dbReference>